<dbReference type="Gene3D" id="3.90.75.20">
    <property type="match status" value="1"/>
</dbReference>
<dbReference type="InterPro" id="IPR044925">
    <property type="entry name" value="His-Me_finger_sf"/>
</dbReference>
<reference evidence="1" key="1">
    <citation type="journal article" date="2015" name="Nature">
        <title>Complex archaea that bridge the gap between prokaryotes and eukaryotes.</title>
        <authorList>
            <person name="Spang A."/>
            <person name="Saw J.H."/>
            <person name="Jorgensen S.L."/>
            <person name="Zaremba-Niedzwiedzka K."/>
            <person name="Martijn J."/>
            <person name="Lind A.E."/>
            <person name="van Eijk R."/>
            <person name="Schleper C."/>
            <person name="Guy L."/>
            <person name="Ettema T.J."/>
        </authorList>
    </citation>
    <scope>NUCLEOTIDE SEQUENCE</scope>
</reference>
<dbReference type="SUPFAM" id="SSF54060">
    <property type="entry name" value="His-Me finger endonucleases"/>
    <property type="match status" value="1"/>
</dbReference>
<accession>A0A0F9M2X6</accession>
<sequence length="125" mass="14807">MLVVMNSARVEVPHRLIPLVGGGFAIVDPEDFDWLSKMCWRKKRSSSGYYAVSRKQHRRVTHTVFMHRLIMKTPYWMKTHHINHNRLDNRKANLMVLSERMHRHFDGWHYFEANGKSHVPQTGNG</sequence>
<comment type="caution">
    <text evidence="1">The sequence shown here is derived from an EMBL/GenBank/DDBJ whole genome shotgun (WGS) entry which is preliminary data.</text>
</comment>
<dbReference type="AlphaFoldDB" id="A0A0F9M2X6"/>
<proteinExistence type="predicted"/>
<evidence type="ECO:0008006" key="2">
    <source>
        <dbReference type="Google" id="ProtNLM"/>
    </source>
</evidence>
<gene>
    <name evidence="1" type="ORF">LCGC14_1124790</name>
</gene>
<name>A0A0F9M2X6_9ZZZZ</name>
<evidence type="ECO:0000313" key="1">
    <source>
        <dbReference type="EMBL" id="KKN01725.1"/>
    </source>
</evidence>
<protein>
    <recommendedName>
        <fullName evidence="2">HNH nuclease domain-containing protein</fullName>
    </recommendedName>
</protein>
<dbReference type="EMBL" id="LAZR01005230">
    <property type="protein sequence ID" value="KKN01725.1"/>
    <property type="molecule type" value="Genomic_DNA"/>
</dbReference>
<organism evidence="1">
    <name type="scientific">marine sediment metagenome</name>
    <dbReference type="NCBI Taxonomy" id="412755"/>
    <lineage>
        <taxon>unclassified sequences</taxon>
        <taxon>metagenomes</taxon>
        <taxon>ecological metagenomes</taxon>
    </lineage>
</organism>